<dbReference type="InterPro" id="IPR012854">
    <property type="entry name" value="Cu_amine_oxidase-like_N"/>
</dbReference>
<evidence type="ECO:0000313" key="3">
    <source>
        <dbReference type="Proteomes" id="UP000267798"/>
    </source>
</evidence>
<dbReference type="SUPFAM" id="SSF55383">
    <property type="entry name" value="Copper amine oxidase, domain N"/>
    <property type="match status" value="1"/>
</dbReference>
<dbReference type="RefSeq" id="WP_120106045.1">
    <property type="nucleotide sequence ID" value="NZ_QXQB01000001.1"/>
</dbReference>
<feature type="domain" description="Copper amine oxidase-like N-terminal" evidence="1">
    <location>
        <begin position="26"/>
        <end position="71"/>
    </location>
</feature>
<sequence>MGHFVNAQMDNSPTQTTNLNGYQDLISINGTVQKSSVQAILSKGRAYIPARVVLEAFGAKVSWNADSRLVLVATKNGLPTLTALDLKQLRFQAHIIWLEGSLPK</sequence>
<dbReference type="EMBL" id="QXQB01000001">
    <property type="protein sequence ID" value="RJX40503.1"/>
    <property type="molecule type" value="Genomic_DNA"/>
</dbReference>
<accession>A0A3A6PYV8</accession>
<reference evidence="2 3" key="1">
    <citation type="submission" date="2018-09" db="EMBL/GenBank/DDBJ databases">
        <title>Paenibacillus aracenensis nov. sp. isolated from a cave in southern Spain.</title>
        <authorList>
            <person name="Jurado V."/>
            <person name="Gutierrez-Patricio S."/>
            <person name="Gonzalez-Pimentel J.L."/>
            <person name="Miller A.Z."/>
            <person name="Laiz L."/>
            <person name="Saiz-Jimenez C."/>
        </authorList>
    </citation>
    <scope>NUCLEOTIDE SEQUENCE [LARGE SCALE GENOMIC DNA]</scope>
    <source>
        <strain evidence="2 3">JCM 19203</strain>
    </source>
</reference>
<dbReference type="InterPro" id="IPR036582">
    <property type="entry name" value="Mao_N_sf"/>
</dbReference>
<dbReference type="AlphaFoldDB" id="A0A3A6PYV8"/>
<dbReference type="Gene3D" id="3.30.457.10">
    <property type="entry name" value="Copper amine oxidase-like, N-terminal domain"/>
    <property type="match status" value="1"/>
</dbReference>
<name>A0A3A6PYV8_9BACL</name>
<dbReference type="Proteomes" id="UP000267798">
    <property type="component" value="Unassembled WGS sequence"/>
</dbReference>
<proteinExistence type="predicted"/>
<evidence type="ECO:0000259" key="1">
    <source>
        <dbReference type="Pfam" id="PF07833"/>
    </source>
</evidence>
<organism evidence="2 3">
    <name type="scientific">Paenibacillus pinisoli</name>
    <dbReference type="NCBI Taxonomy" id="1276110"/>
    <lineage>
        <taxon>Bacteria</taxon>
        <taxon>Bacillati</taxon>
        <taxon>Bacillota</taxon>
        <taxon>Bacilli</taxon>
        <taxon>Bacillales</taxon>
        <taxon>Paenibacillaceae</taxon>
        <taxon>Paenibacillus</taxon>
    </lineage>
</organism>
<protein>
    <submittedName>
        <fullName evidence="2">Copper amine oxidase N-terminal domain-containing protein</fullName>
    </submittedName>
</protein>
<evidence type="ECO:0000313" key="2">
    <source>
        <dbReference type="EMBL" id="RJX40503.1"/>
    </source>
</evidence>
<dbReference type="Pfam" id="PF07833">
    <property type="entry name" value="Cu_amine_oxidN1"/>
    <property type="match status" value="1"/>
</dbReference>
<comment type="caution">
    <text evidence="2">The sequence shown here is derived from an EMBL/GenBank/DDBJ whole genome shotgun (WGS) entry which is preliminary data.</text>
</comment>
<keyword evidence="3" id="KW-1185">Reference proteome</keyword>
<gene>
    <name evidence="2" type="ORF">D3P09_00310</name>
</gene>
<dbReference type="OrthoDB" id="337615at2"/>